<evidence type="ECO:0000313" key="4">
    <source>
        <dbReference type="EMBL" id="MBA8808959.1"/>
    </source>
</evidence>
<gene>
    <name evidence="4" type="ORF">FHX71_002901</name>
</gene>
<name>A0A7W3JA52_9MICO</name>
<dbReference type="RefSeq" id="WP_182617420.1">
    <property type="nucleotide sequence ID" value="NZ_BAAATF010000003.1"/>
</dbReference>
<dbReference type="Pfam" id="PF13305">
    <property type="entry name" value="TetR_C_33"/>
    <property type="match status" value="1"/>
</dbReference>
<reference evidence="4 5" key="1">
    <citation type="submission" date="2020-07" db="EMBL/GenBank/DDBJ databases">
        <title>Sequencing the genomes of 1000 actinobacteria strains.</title>
        <authorList>
            <person name="Klenk H.-P."/>
        </authorList>
    </citation>
    <scope>NUCLEOTIDE SEQUENCE [LARGE SCALE GENOMIC DNA]</scope>
    <source>
        <strain evidence="4 5">DSM 44121</strain>
    </source>
</reference>
<dbReference type="AlphaFoldDB" id="A0A7W3JA52"/>
<evidence type="ECO:0000256" key="1">
    <source>
        <dbReference type="ARBA" id="ARBA00023015"/>
    </source>
</evidence>
<dbReference type="InterPro" id="IPR009057">
    <property type="entry name" value="Homeodomain-like_sf"/>
</dbReference>
<accession>A0A7W3JA52</accession>
<protein>
    <submittedName>
        <fullName evidence="4">AcrR family transcriptional regulator</fullName>
    </submittedName>
</protein>
<keyword evidence="1" id="KW-0805">Transcription regulation</keyword>
<keyword evidence="2" id="KW-0804">Transcription</keyword>
<evidence type="ECO:0000256" key="2">
    <source>
        <dbReference type="ARBA" id="ARBA00023163"/>
    </source>
</evidence>
<dbReference type="SUPFAM" id="SSF46689">
    <property type="entry name" value="Homeodomain-like"/>
    <property type="match status" value="1"/>
</dbReference>
<dbReference type="SUPFAM" id="SSF48498">
    <property type="entry name" value="Tetracyclin repressor-like, C-terminal domain"/>
    <property type="match status" value="1"/>
</dbReference>
<proteinExistence type="predicted"/>
<evidence type="ECO:0000259" key="3">
    <source>
        <dbReference type="Pfam" id="PF13305"/>
    </source>
</evidence>
<dbReference type="Proteomes" id="UP000540568">
    <property type="component" value="Unassembled WGS sequence"/>
</dbReference>
<comment type="caution">
    <text evidence="4">The sequence shown here is derived from an EMBL/GenBank/DDBJ whole genome shotgun (WGS) entry which is preliminary data.</text>
</comment>
<dbReference type="InterPro" id="IPR025996">
    <property type="entry name" value="MT1864/Rv1816-like_C"/>
</dbReference>
<dbReference type="EMBL" id="JACGWV010000001">
    <property type="protein sequence ID" value="MBA8808959.1"/>
    <property type="molecule type" value="Genomic_DNA"/>
</dbReference>
<evidence type="ECO:0000313" key="5">
    <source>
        <dbReference type="Proteomes" id="UP000540568"/>
    </source>
</evidence>
<keyword evidence="5" id="KW-1185">Reference proteome</keyword>
<organism evidence="4 5">
    <name type="scientific">Promicromonospora sukumoe</name>
    <dbReference type="NCBI Taxonomy" id="88382"/>
    <lineage>
        <taxon>Bacteria</taxon>
        <taxon>Bacillati</taxon>
        <taxon>Actinomycetota</taxon>
        <taxon>Actinomycetes</taxon>
        <taxon>Micrococcales</taxon>
        <taxon>Promicromonosporaceae</taxon>
        <taxon>Promicromonospora</taxon>
    </lineage>
</organism>
<sequence>MARQKDPAVRTLLLERAARMLREREPITLRSLVDGTGVSTMAVYTYFGGMDGVWRALRQEGFTLLAARFEKLAVPEDPVEDLVAGVAAYAVNALEHPDLYRVMFDATVELEDVEAAEATLGYLVRAARRCHDAGRIAEDTDPERLATEVWTVCHGIVSLVVSRVASRRTLASGIPLLTAVIVAAGDDPAVCRRSVEAGWAALRPPQGRTAMASTSTR</sequence>
<dbReference type="InterPro" id="IPR036271">
    <property type="entry name" value="Tet_transcr_reg_TetR-rel_C_sf"/>
</dbReference>
<feature type="domain" description="HTH-type transcriptional regulator MT1864/Rv1816-like C-terminal" evidence="3">
    <location>
        <begin position="83"/>
        <end position="162"/>
    </location>
</feature>
<dbReference type="Gene3D" id="1.10.357.10">
    <property type="entry name" value="Tetracycline Repressor, domain 2"/>
    <property type="match status" value="1"/>
</dbReference>